<dbReference type="PANTHER" id="PTHR22550:SF5">
    <property type="entry name" value="LEUCINE ZIPPER PROTEIN 4"/>
    <property type="match status" value="1"/>
</dbReference>
<feature type="compositionally biased region" description="Basic and acidic residues" evidence="3">
    <location>
        <begin position="16"/>
        <end position="31"/>
    </location>
</feature>
<evidence type="ECO:0000256" key="2">
    <source>
        <dbReference type="ARBA" id="ARBA00023136"/>
    </source>
</evidence>
<evidence type="ECO:0000313" key="6">
    <source>
        <dbReference type="Proteomes" id="UP000315636"/>
    </source>
</evidence>
<keyword evidence="4" id="KW-1133">Transmembrane helix</keyword>
<dbReference type="AlphaFoldDB" id="A0A521BII8"/>
<reference evidence="5 6" key="1">
    <citation type="submission" date="2017-05" db="EMBL/GenBank/DDBJ databases">
        <authorList>
            <person name="Varghese N."/>
            <person name="Submissions S."/>
        </authorList>
    </citation>
    <scope>NUCLEOTIDE SEQUENCE [LARGE SCALE GENOMIC DNA]</scope>
    <source>
        <strain evidence="5 6">DSM 45474</strain>
    </source>
</reference>
<feature type="region of interest" description="Disordered" evidence="3">
    <location>
        <begin position="1"/>
        <end position="31"/>
    </location>
</feature>
<dbReference type="EMBL" id="FXTI01000002">
    <property type="protein sequence ID" value="SMO46913.1"/>
    <property type="molecule type" value="Genomic_DNA"/>
</dbReference>
<protein>
    <submittedName>
        <fullName evidence="5">Spore germination protein KA/spore germination protein</fullName>
    </submittedName>
</protein>
<feature type="compositionally biased region" description="Basic residues" evidence="3">
    <location>
        <begin position="1"/>
        <end position="15"/>
    </location>
</feature>
<dbReference type="PANTHER" id="PTHR22550">
    <property type="entry name" value="SPORE GERMINATION PROTEIN"/>
    <property type="match status" value="1"/>
</dbReference>
<feature type="transmembrane region" description="Helical" evidence="4">
    <location>
        <begin position="318"/>
        <end position="337"/>
    </location>
</feature>
<dbReference type="GO" id="GO:0016020">
    <property type="term" value="C:membrane"/>
    <property type="evidence" value="ECO:0007669"/>
    <property type="project" value="InterPro"/>
</dbReference>
<keyword evidence="6" id="KW-1185">Reference proteome</keyword>
<sequence>MRTGWQRRRSRKKKKMWDQRSKEQLDKRVGDQPVHMEIERNVEFIGKVLGDSSDLITRWFTIQYIPDRRAVLMCVDGLVDKRNLDQFVLAPLMTRGEQLQTKTDLWMMVNESLVAAEEKKKSSQLKETVDSLLSGDAILFVDGYSEGLIIGAKGWEKRGVEDPRAEAVVRGPREGLTETLRVNTGMIRRRLKDPDLRLKDFKVGERTKTNLTMMFIQGIVDDTLVKEIEKRIQEIRIDSVLESGYIEEMIGDATLSPFPVLQNTERPDAVVAHLLEGKVGILVDGTPHVLIAPAVFTQFYSSPEDYYERYMIATFLRLLRLVAFFIALLLPALYIAFISFHPEMIPSKLAIALAAGRSTVPFPSIVEALMMEMSVEILREASIRLPGPIGPTIGIVGALVIGEAAVTAGVVSPLMVIVVGLTTISSYANPNYSAAISIRLLRFPMMIVASILGLYGLVIALLLLLLHMIKLRSFGVPYMAPFAPLRIKDVKDTLIRIPWPFMNKRPSIFRPVDDQREDG</sequence>
<organism evidence="5 6">
    <name type="scientific">Melghirimyces algeriensis</name>
    <dbReference type="NCBI Taxonomy" id="910412"/>
    <lineage>
        <taxon>Bacteria</taxon>
        <taxon>Bacillati</taxon>
        <taxon>Bacillota</taxon>
        <taxon>Bacilli</taxon>
        <taxon>Bacillales</taxon>
        <taxon>Thermoactinomycetaceae</taxon>
        <taxon>Melghirimyces</taxon>
    </lineage>
</organism>
<evidence type="ECO:0000256" key="1">
    <source>
        <dbReference type="ARBA" id="ARBA00005278"/>
    </source>
</evidence>
<dbReference type="InterPro" id="IPR004995">
    <property type="entry name" value="Spore_Ger"/>
</dbReference>
<evidence type="ECO:0000256" key="4">
    <source>
        <dbReference type="SAM" id="Phobius"/>
    </source>
</evidence>
<keyword evidence="4" id="KW-0812">Transmembrane</keyword>
<dbReference type="Proteomes" id="UP000315636">
    <property type="component" value="Unassembled WGS sequence"/>
</dbReference>
<keyword evidence="2 4" id="KW-0472">Membrane</keyword>
<evidence type="ECO:0000256" key="3">
    <source>
        <dbReference type="SAM" id="MobiDB-lite"/>
    </source>
</evidence>
<dbReference type="Pfam" id="PF03323">
    <property type="entry name" value="GerA"/>
    <property type="match status" value="1"/>
</dbReference>
<accession>A0A521BII8</accession>
<evidence type="ECO:0000313" key="5">
    <source>
        <dbReference type="EMBL" id="SMO46913.1"/>
    </source>
</evidence>
<comment type="similarity">
    <text evidence="1">Belongs to the GerABKA family.</text>
</comment>
<dbReference type="RefSeq" id="WP_246064833.1">
    <property type="nucleotide sequence ID" value="NZ_FXTI01000002.1"/>
</dbReference>
<feature type="transmembrane region" description="Helical" evidence="4">
    <location>
        <begin position="392"/>
        <end position="421"/>
    </location>
</feature>
<proteinExistence type="inferred from homology"/>
<feature type="transmembrane region" description="Helical" evidence="4">
    <location>
        <begin position="441"/>
        <end position="466"/>
    </location>
</feature>
<dbReference type="GO" id="GO:0009847">
    <property type="term" value="P:spore germination"/>
    <property type="evidence" value="ECO:0007669"/>
    <property type="project" value="InterPro"/>
</dbReference>
<dbReference type="InterPro" id="IPR050768">
    <property type="entry name" value="UPF0353/GerABKA_families"/>
</dbReference>
<dbReference type="PIRSF" id="PIRSF005690">
    <property type="entry name" value="GerBA"/>
    <property type="match status" value="1"/>
</dbReference>
<name>A0A521BII8_9BACL</name>
<gene>
    <name evidence="5" type="ORF">SAMN06264849_102128</name>
</gene>